<evidence type="ECO:0000259" key="3">
    <source>
        <dbReference type="Pfam" id="PF24481"/>
    </source>
</evidence>
<evidence type="ECO:0000259" key="2">
    <source>
        <dbReference type="Pfam" id="PF02591"/>
    </source>
</evidence>
<gene>
    <name evidence="4" type="ORF">MNB_SV-5-330</name>
</gene>
<dbReference type="Pfam" id="PF24481">
    <property type="entry name" value="CT398_CC"/>
    <property type="match status" value="1"/>
</dbReference>
<accession>A0A1W1EFW6</accession>
<dbReference type="InterPro" id="IPR003743">
    <property type="entry name" value="Zf-RING_7"/>
</dbReference>
<keyword evidence="1" id="KW-0175">Coiled coil</keyword>
<evidence type="ECO:0000256" key="1">
    <source>
        <dbReference type="SAM" id="Coils"/>
    </source>
</evidence>
<feature type="coiled-coil region" evidence="1">
    <location>
        <begin position="97"/>
        <end position="145"/>
    </location>
</feature>
<dbReference type="Pfam" id="PF02591">
    <property type="entry name" value="Zn_ribbon_9"/>
    <property type="match status" value="1"/>
</dbReference>
<proteinExistence type="predicted"/>
<name>A0A1W1EFW6_9ZZZZ</name>
<reference evidence="4" key="1">
    <citation type="submission" date="2016-10" db="EMBL/GenBank/DDBJ databases">
        <authorList>
            <person name="de Groot N.N."/>
        </authorList>
    </citation>
    <scope>NUCLEOTIDE SEQUENCE</scope>
</reference>
<dbReference type="Gene3D" id="1.10.287.1490">
    <property type="match status" value="1"/>
</dbReference>
<organism evidence="4">
    <name type="scientific">hydrothermal vent metagenome</name>
    <dbReference type="NCBI Taxonomy" id="652676"/>
    <lineage>
        <taxon>unclassified sequences</taxon>
        <taxon>metagenomes</taxon>
        <taxon>ecological metagenomes</taxon>
    </lineage>
</organism>
<dbReference type="AlphaFoldDB" id="A0A1W1EFW6"/>
<dbReference type="InterPro" id="IPR056003">
    <property type="entry name" value="CT398_CC_hairpin"/>
</dbReference>
<dbReference type="EMBL" id="FPKX01000067">
    <property type="protein sequence ID" value="SFZ98925.1"/>
    <property type="molecule type" value="Genomic_DNA"/>
</dbReference>
<dbReference type="InterPro" id="IPR052376">
    <property type="entry name" value="Oxidative_Scav/Glycosyltrans"/>
</dbReference>
<dbReference type="PANTHER" id="PTHR39082:SF1">
    <property type="entry name" value="SCAVENGER RECEPTOR CLASS A MEMBER 3"/>
    <property type="match status" value="1"/>
</dbReference>
<sequence>MNKHLTELIELSNIDKSIDSYAPQIEAANKKLAKIQKKITDAKEEFDALTSDISDNDEKVKSFEEQLTLLNEQLALNVKKLKEISTEKEMKALSLEEDIAKEKMTFANEEIERLQAVNETKKELLAEANELVNTLTVKFDEINKEVSSEIAVIDKAKSELFSKRQELARNVEQKILSFYEKIRIWAGNTAVAVVKKQACYGCHMKLNDKTYSEVIKAEEICNCPHCGRIIYLEPVTAEEA</sequence>
<evidence type="ECO:0000313" key="4">
    <source>
        <dbReference type="EMBL" id="SFZ98925.1"/>
    </source>
</evidence>
<dbReference type="PANTHER" id="PTHR39082">
    <property type="entry name" value="PHOSPHOLIPASE C-BETA-2-RELATED"/>
    <property type="match status" value="1"/>
</dbReference>
<feature type="coiled-coil region" evidence="1">
    <location>
        <begin position="25"/>
        <end position="73"/>
    </location>
</feature>
<feature type="domain" description="C4-type zinc ribbon" evidence="2">
    <location>
        <begin position="198"/>
        <end position="230"/>
    </location>
</feature>
<feature type="domain" description="CT398-like coiled coil hairpin" evidence="3">
    <location>
        <begin position="28"/>
        <end position="183"/>
    </location>
</feature>
<protein>
    <submittedName>
        <fullName evidence="4">Uncharacterized protein</fullName>
    </submittedName>
</protein>